<sequence>MRLATAIRFNKLSQAYEGFNELTKHEQEPEGVPIHINVIKEIKAGSIILEKFMLNQLQSRSASDVIFKCLLGSNSGEDYLEQRLEILEHLVTKLGFEEYPIIPANAELIITRIISTESISVRNHLLLIKFLSSPEVLELLFDNLKTCTNFKPSAKVLKFLIMKNKELQTVGETLISASGVSILETYAENLDVIVHILRNNKNENVKNQAGLYAQPIGEGRILLMETLNLLISFENNTLCDIIAESGAAEALTELFDYNDWNSIFHCTYLNFVKIILLSDSLKLKEALILQAGLPKILMKHGYHPIAKLNPDIRKGKMGHIHKLANLLVRYEIFDLCQINSRDLEDWKSFIKAKIVKQNEIEARELGENNSTYNDSTSDEEPNPDLQINDKIEAKVLEDEPESEDFKDDAKPETNAVAAQPVQAFDKEYGYYDSAFWRIPVMFADVEAID</sequence>
<keyword evidence="2" id="KW-0131">Cell cycle</keyword>
<dbReference type="GO" id="GO:0019903">
    <property type="term" value="F:protein phosphatase binding"/>
    <property type="evidence" value="ECO:0007669"/>
    <property type="project" value="InterPro"/>
</dbReference>
<organism evidence="4 5">
    <name type="scientific">Blepharisma stoltei</name>
    <dbReference type="NCBI Taxonomy" id="1481888"/>
    <lineage>
        <taxon>Eukaryota</taxon>
        <taxon>Sar</taxon>
        <taxon>Alveolata</taxon>
        <taxon>Ciliophora</taxon>
        <taxon>Postciliodesmatophora</taxon>
        <taxon>Heterotrichea</taxon>
        <taxon>Heterotrichida</taxon>
        <taxon>Blepharismidae</taxon>
        <taxon>Blepharisma</taxon>
    </lineage>
</organism>
<feature type="compositionally biased region" description="Basic and acidic residues" evidence="3">
    <location>
        <begin position="387"/>
        <end position="397"/>
    </location>
</feature>
<keyword evidence="5" id="KW-1185">Reference proteome</keyword>
<proteinExistence type="inferred from homology"/>
<name>A0AAU9J179_9CILI</name>
<comment type="caution">
    <text evidence="4">The sequence shown here is derived from an EMBL/GenBank/DDBJ whole genome shotgun (WGS) entry which is preliminary data.</text>
</comment>
<dbReference type="EMBL" id="CAJZBQ010000023">
    <property type="protein sequence ID" value="CAG9319624.1"/>
    <property type="molecule type" value="Genomic_DNA"/>
</dbReference>
<evidence type="ECO:0000256" key="3">
    <source>
        <dbReference type="SAM" id="MobiDB-lite"/>
    </source>
</evidence>
<dbReference type="AlphaFoldDB" id="A0AAU9J179"/>
<dbReference type="PANTHER" id="PTHR12634">
    <property type="entry name" value="SIT4 YEAST -ASSOCIATING PROTEIN-RELATED"/>
    <property type="match status" value="1"/>
</dbReference>
<evidence type="ECO:0000313" key="5">
    <source>
        <dbReference type="Proteomes" id="UP001162131"/>
    </source>
</evidence>
<evidence type="ECO:0000256" key="1">
    <source>
        <dbReference type="ARBA" id="ARBA00006180"/>
    </source>
</evidence>
<evidence type="ECO:0000256" key="2">
    <source>
        <dbReference type="ARBA" id="ARBA00023306"/>
    </source>
</evidence>
<gene>
    <name evidence="4" type="ORF">BSTOLATCC_MIC24175</name>
</gene>
<dbReference type="GO" id="GO:0019888">
    <property type="term" value="F:protein phosphatase regulator activity"/>
    <property type="evidence" value="ECO:0007669"/>
    <property type="project" value="TreeGrafter"/>
</dbReference>
<reference evidence="4" key="1">
    <citation type="submission" date="2021-09" db="EMBL/GenBank/DDBJ databases">
        <authorList>
            <consortium name="AG Swart"/>
            <person name="Singh M."/>
            <person name="Singh A."/>
            <person name="Seah K."/>
            <person name="Emmerich C."/>
        </authorList>
    </citation>
    <scope>NUCLEOTIDE SEQUENCE</scope>
    <source>
        <strain evidence="4">ATCC30299</strain>
    </source>
</reference>
<dbReference type="PANTHER" id="PTHR12634:SF8">
    <property type="entry name" value="FIERY MOUNTAIN, ISOFORM D"/>
    <property type="match status" value="1"/>
</dbReference>
<accession>A0AAU9J179</accession>
<comment type="similarity">
    <text evidence="1">Belongs to the SAPS family.</text>
</comment>
<protein>
    <submittedName>
        <fullName evidence="4">Uncharacterized protein</fullName>
    </submittedName>
</protein>
<feature type="region of interest" description="Disordered" evidence="3">
    <location>
        <begin position="365"/>
        <end position="418"/>
    </location>
</feature>
<dbReference type="Proteomes" id="UP001162131">
    <property type="component" value="Unassembled WGS sequence"/>
</dbReference>
<evidence type="ECO:0000313" key="4">
    <source>
        <dbReference type="EMBL" id="CAG9319624.1"/>
    </source>
</evidence>
<dbReference type="InterPro" id="IPR007587">
    <property type="entry name" value="SAPS"/>
</dbReference>